<dbReference type="Proteomes" id="UP000652219">
    <property type="component" value="Unassembled WGS sequence"/>
</dbReference>
<reference evidence="1 2" key="1">
    <citation type="journal article" date="2020" name="Phytopathology">
        <title>Genome Sequence Resources of Colletotrichum truncatum, C. plurivorum, C. musicola, and C. sojae: Four Species Pathogenic to Soybean (Glycine max).</title>
        <authorList>
            <person name="Rogerio F."/>
            <person name="Boufleur T.R."/>
            <person name="Ciampi-Guillardi M."/>
            <person name="Sukno S.A."/>
            <person name="Thon M.R."/>
            <person name="Massola Junior N.S."/>
            <person name="Baroncelli R."/>
        </authorList>
    </citation>
    <scope>NUCLEOTIDE SEQUENCE [LARGE SCALE GENOMIC DNA]</scope>
    <source>
        <strain evidence="1 2">LFN0009</strain>
    </source>
</reference>
<dbReference type="SUPFAM" id="SSF56529">
    <property type="entry name" value="FAH"/>
    <property type="match status" value="1"/>
</dbReference>
<protein>
    <submittedName>
        <fullName evidence="1">Fumarylacetoacetate hydrolase family protein</fullName>
    </submittedName>
</protein>
<proteinExistence type="predicted"/>
<dbReference type="InterPro" id="IPR036663">
    <property type="entry name" value="Fumarylacetoacetase_C_sf"/>
</dbReference>
<dbReference type="Gene3D" id="3.90.850.10">
    <property type="entry name" value="Fumarylacetoacetase-like, C-terminal domain"/>
    <property type="match status" value="1"/>
</dbReference>
<organism evidence="1 2">
    <name type="scientific">Colletotrichum sojae</name>
    <dbReference type="NCBI Taxonomy" id="2175907"/>
    <lineage>
        <taxon>Eukaryota</taxon>
        <taxon>Fungi</taxon>
        <taxon>Dikarya</taxon>
        <taxon>Ascomycota</taxon>
        <taxon>Pezizomycotina</taxon>
        <taxon>Sordariomycetes</taxon>
        <taxon>Hypocreomycetidae</taxon>
        <taxon>Glomerellales</taxon>
        <taxon>Glomerellaceae</taxon>
        <taxon>Colletotrichum</taxon>
        <taxon>Colletotrichum orchidearum species complex</taxon>
    </lineage>
</organism>
<sequence>YSRGRFLQDGDVVEVEVDGLGKIENTISFEKK</sequence>
<keyword evidence="2" id="KW-1185">Reference proteome</keyword>
<evidence type="ECO:0000313" key="2">
    <source>
        <dbReference type="Proteomes" id="UP000652219"/>
    </source>
</evidence>
<feature type="non-terminal residue" evidence="1">
    <location>
        <position position="1"/>
    </location>
</feature>
<dbReference type="GO" id="GO:0016787">
    <property type="term" value="F:hydrolase activity"/>
    <property type="evidence" value="ECO:0007669"/>
    <property type="project" value="UniProtKB-KW"/>
</dbReference>
<name>A0A8H6IYL5_9PEZI</name>
<evidence type="ECO:0000313" key="1">
    <source>
        <dbReference type="EMBL" id="KAF6803279.1"/>
    </source>
</evidence>
<comment type="caution">
    <text evidence="1">The sequence shown here is derived from an EMBL/GenBank/DDBJ whole genome shotgun (WGS) entry which is preliminary data.</text>
</comment>
<keyword evidence="1" id="KW-0378">Hydrolase</keyword>
<dbReference type="AlphaFoldDB" id="A0A8H6IYL5"/>
<accession>A0A8H6IYL5</accession>
<dbReference type="EMBL" id="WIGN01000242">
    <property type="protein sequence ID" value="KAF6803279.1"/>
    <property type="molecule type" value="Genomic_DNA"/>
</dbReference>
<gene>
    <name evidence="1" type="ORF">CSOJ01_10980</name>
</gene>